<reference evidence="3" key="1">
    <citation type="journal article" date="2019" name="Int. J. Syst. Evol. Microbiol.">
        <title>The Global Catalogue of Microorganisms (GCM) 10K type strain sequencing project: providing services to taxonomists for standard genome sequencing and annotation.</title>
        <authorList>
            <consortium name="The Broad Institute Genomics Platform"/>
            <consortium name="The Broad Institute Genome Sequencing Center for Infectious Disease"/>
            <person name="Wu L."/>
            <person name="Ma J."/>
        </authorList>
    </citation>
    <scope>NUCLEOTIDE SEQUENCE [LARGE SCALE GENOMIC DNA]</scope>
    <source>
        <strain evidence="3">CGMCC 4.7349</strain>
    </source>
</reference>
<protein>
    <submittedName>
        <fullName evidence="2">Uncharacterized protein</fullName>
    </submittedName>
</protein>
<keyword evidence="3" id="KW-1185">Reference proteome</keyword>
<evidence type="ECO:0000256" key="1">
    <source>
        <dbReference type="SAM" id="MobiDB-lite"/>
    </source>
</evidence>
<dbReference type="Proteomes" id="UP000656881">
    <property type="component" value="Unassembled WGS sequence"/>
</dbReference>
<evidence type="ECO:0000313" key="3">
    <source>
        <dbReference type="Proteomes" id="UP000656881"/>
    </source>
</evidence>
<proteinExistence type="predicted"/>
<evidence type="ECO:0000313" key="2">
    <source>
        <dbReference type="EMBL" id="GGO52199.1"/>
    </source>
</evidence>
<gene>
    <name evidence="2" type="ORF">GCM10012286_56660</name>
</gene>
<dbReference type="EMBL" id="BMNG01000013">
    <property type="protein sequence ID" value="GGO52199.1"/>
    <property type="molecule type" value="Genomic_DNA"/>
</dbReference>
<name>A0ABQ2MIE1_9ACTN</name>
<organism evidence="2 3">
    <name type="scientific">Streptomyces lasiicapitis</name>
    <dbReference type="NCBI Taxonomy" id="1923961"/>
    <lineage>
        <taxon>Bacteria</taxon>
        <taxon>Bacillati</taxon>
        <taxon>Actinomycetota</taxon>
        <taxon>Actinomycetes</taxon>
        <taxon>Kitasatosporales</taxon>
        <taxon>Streptomycetaceae</taxon>
        <taxon>Streptomyces</taxon>
    </lineage>
</organism>
<feature type="region of interest" description="Disordered" evidence="1">
    <location>
        <begin position="58"/>
        <end position="80"/>
    </location>
</feature>
<comment type="caution">
    <text evidence="2">The sequence shown here is derived from an EMBL/GenBank/DDBJ whole genome shotgun (WGS) entry which is preliminary data.</text>
</comment>
<sequence>MPSRGLPIYLGKRRFHALFTANACTANAGERTYSCSAHRTGHPDNCGNYRRRPSIHAAIIPQDSSAPPATAKEPGVRQAS</sequence>
<accession>A0ABQ2MIE1</accession>